<keyword evidence="6" id="KW-1185">Reference proteome</keyword>
<evidence type="ECO:0000256" key="2">
    <source>
        <dbReference type="ARBA" id="ARBA00022729"/>
    </source>
</evidence>
<organism evidence="5 6">
    <name type="scientific">Arabis alpina</name>
    <name type="common">Alpine rock-cress</name>
    <dbReference type="NCBI Taxonomy" id="50452"/>
    <lineage>
        <taxon>Eukaryota</taxon>
        <taxon>Viridiplantae</taxon>
        <taxon>Streptophyta</taxon>
        <taxon>Embryophyta</taxon>
        <taxon>Tracheophyta</taxon>
        <taxon>Spermatophyta</taxon>
        <taxon>Magnoliopsida</taxon>
        <taxon>eudicotyledons</taxon>
        <taxon>Gunneridae</taxon>
        <taxon>Pentapetalae</taxon>
        <taxon>rosids</taxon>
        <taxon>malvids</taxon>
        <taxon>Brassicales</taxon>
        <taxon>Brassicaceae</taxon>
        <taxon>Arabideae</taxon>
        <taxon>Arabis</taxon>
    </lineage>
</organism>
<dbReference type="PANTHER" id="PTHR31673">
    <property type="entry name" value="PROTEIN COBRA"/>
    <property type="match status" value="1"/>
</dbReference>
<dbReference type="OrthoDB" id="1112765at2759"/>
<dbReference type="Proteomes" id="UP000029120">
    <property type="component" value="Chromosome 3"/>
</dbReference>
<keyword evidence="2 4" id="KW-0732">Signal</keyword>
<gene>
    <name evidence="5" type="ordered locus">AALP_Aa3g107500</name>
</gene>
<dbReference type="InterPro" id="IPR006918">
    <property type="entry name" value="COBRA_pln"/>
</dbReference>
<evidence type="ECO:0000256" key="1">
    <source>
        <dbReference type="ARBA" id="ARBA00005507"/>
    </source>
</evidence>
<reference evidence="6" key="1">
    <citation type="journal article" date="2015" name="Nat. Plants">
        <title>Genome expansion of Arabis alpina linked with retrotransposition and reduced symmetric DNA methylation.</title>
        <authorList>
            <person name="Willing E.M."/>
            <person name="Rawat V."/>
            <person name="Mandakova T."/>
            <person name="Maumus F."/>
            <person name="James G.V."/>
            <person name="Nordstroem K.J."/>
            <person name="Becker C."/>
            <person name="Warthmann N."/>
            <person name="Chica C."/>
            <person name="Szarzynska B."/>
            <person name="Zytnicki M."/>
            <person name="Albani M.C."/>
            <person name="Kiefer C."/>
            <person name="Bergonzi S."/>
            <person name="Castaings L."/>
            <person name="Mateos J.L."/>
            <person name="Berns M.C."/>
            <person name="Bujdoso N."/>
            <person name="Piofczyk T."/>
            <person name="de Lorenzo L."/>
            <person name="Barrero-Sicilia C."/>
            <person name="Mateos I."/>
            <person name="Piednoel M."/>
            <person name="Hagmann J."/>
            <person name="Chen-Min-Tao R."/>
            <person name="Iglesias-Fernandez R."/>
            <person name="Schuster S.C."/>
            <person name="Alonso-Blanco C."/>
            <person name="Roudier F."/>
            <person name="Carbonero P."/>
            <person name="Paz-Ares J."/>
            <person name="Davis S.J."/>
            <person name="Pecinka A."/>
            <person name="Quesneville H."/>
            <person name="Colot V."/>
            <person name="Lysak M.A."/>
            <person name="Weigel D."/>
            <person name="Coupland G."/>
            <person name="Schneeberger K."/>
        </authorList>
    </citation>
    <scope>NUCLEOTIDE SEQUENCE [LARGE SCALE GENOMIC DNA]</scope>
    <source>
        <strain evidence="6">cv. Pajares</strain>
    </source>
</reference>
<evidence type="ECO:0000256" key="4">
    <source>
        <dbReference type="SAM" id="SignalP"/>
    </source>
</evidence>
<evidence type="ECO:0000313" key="5">
    <source>
        <dbReference type="EMBL" id="KFK38393.1"/>
    </source>
</evidence>
<accession>A0A087H8E1</accession>
<dbReference type="AlphaFoldDB" id="A0A087H8E1"/>
<proteinExistence type="inferred from homology"/>
<dbReference type="Pfam" id="PF04833">
    <property type="entry name" value="COBRA"/>
    <property type="match status" value="1"/>
</dbReference>
<name>A0A087H8E1_ARAAL</name>
<evidence type="ECO:0000256" key="3">
    <source>
        <dbReference type="ARBA" id="ARBA00023180"/>
    </source>
</evidence>
<dbReference type="GO" id="GO:0052324">
    <property type="term" value="P:plant-type cell wall cellulose biosynthetic process"/>
    <property type="evidence" value="ECO:0007669"/>
    <property type="project" value="TreeGrafter"/>
</dbReference>
<dbReference type="GO" id="GO:0010215">
    <property type="term" value="P:cellulose microfibril organization"/>
    <property type="evidence" value="ECO:0007669"/>
    <property type="project" value="InterPro"/>
</dbReference>
<comment type="similarity">
    <text evidence="1">Belongs to the COBRA family.</text>
</comment>
<dbReference type="Gramene" id="KFK38393">
    <property type="protein sequence ID" value="KFK38393"/>
    <property type="gene ID" value="AALP_AA3G107500"/>
</dbReference>
<feature type="signal peptide" evidence="4">
    <location>
        <begin position="1"/>
        <end position="23"/>
    </location>
</feature>
<sequence length="198" mass="22649">MWTSANSIAKLLFLLLLVEASFGLRYYHDWFPNGSVWFRWDIMSETRGSYTANVTIINYMKYHDIEGPWRLTWLFMEDEILLSTVGAEGKQVTLPGRVLVDKNKWSSPLNAVIVTEQIIPNCSTGSVIHSWYKDEADLAKSSTSFQITVARVESLWPPSYVEFSTPRSEYLCHSLLPSPRTPGYIDTWKGRCGILIES</sequence>
<protein>
    <submittedName>
        <fullName evidence="5">Uncharacterized protein</fullName>
    </submittedName>
</protein>
<keyword evidence="3" id="KW-0325">Glycoprotein</keyword>
<dbReference type="OMA" id="HDIEGPW"/>
<evidence type="ECO:0000313" key="6">
    <source>
        <dbReference type="Proteomes" id="UP000029120"/>
    </source>
</evidence>
<feature type="chain" id="PRO_5001823010" evidence="4">
    <location>
        <begin position="24"/>
        <end position="198"/>
    </location>
</feature>
<dbReference type="GO" id="GO:0005886">
    <property type="term" value="C:plasma membrane"/>
    <property type="evidence" value="ECO:0007669"/>
    <property type="project" value="TreeGrafter"/>
</dbReference>
<dbReference type="PANTHER" id="PTHR31673:SF3">
    <property type="entry name" value="COBRA-LIKE PROTEIN 4"/>
    <property type="match status" value="1"/>
</dbReference>
<dbReference type="EMBL" id="CM002871">
    <property type="protein sequence ID" value="KFK38393.1"/>
    <property type="molecule type" value="Genomic_DNA"/>
</dbReference>